<dbReference type="GO" id="GO:0005085">
    <property type="term" value="F:guanyl-nucleotide exchange factor activity"/>
    <property type="evidence" value="ECO:0007669"/>
    <property type="project" value="InterPro"/>
</dbReference>
<dbReference type="SUPFAM" id="SSF48425">
    <property type="entry name" value="Sec7 domain"/>
    <property type="match status" value="1"/>
</dbReference>
<sequence length="983" mass="111772">MISVNNRKQLNKYNDLSIPPNDNLAKITASFEEIVQPPPYDNKLQSSKSKKTPSSSSTTTSTTASTPKPDPTTKITRTTTTTTVTTVTTTTISAKNSPGQGPLYLDFGDFSISPIEPDKLGNSGEDGKNRHSSSASSQKTQLVSLDNNIIVNDPSSITIVSSKTSTDPVKTQQVEELSPTSTSSSSSSNTFPSNSQRPFPPPRLGLKGYQKSHLENSEPSSPRRQHYLKRIESAPVMPNLSNDAHDSDVLLSTKSMYNLNHLDQKNTVPLENKLSTETPKQYLERMQFTLSKSKLASMLAKKSDSFHQAVLKEYMNAFDFEKDPIDIALRKFLMECHLPKETQQIDRVMEAFAKRYHESNPDLFASSDTPYVLAFSLLMLHTDAFNKSVKRKMTKEEFVKNTRIDGVPSEILEILYDNITFTQFIYADDDIDVNGQTILESPADHKQLRIFSSTKERRKSMRIKNDPYTVIQTKIPTEFKPAIRHLIPIENPYLYTGTLPSLDTSNLHRAFASAPSVRVTGVQTRRNGETLNPTNTSFQPLDEEDGTFVLKITKGGKLGRKVDMVEGKRKSGFVRSWRQYGVILSGSQLMFFKDEVWFNTQMAEIYDSKKSKKPPILRPDVILMTTESVAVYDKTYTKYPHVFRLVCPKGHQYLFQAESENEMNDWITKINYAATFKTIGLKIRNINVRSRKEKRNPQNLFFNNKLGDHISNEANGRANVLRSKLDELQNKISALTSQLQLDVRFRNNLFLMIPYKNTTRDRIIQVAQVVAQKLKHTCLELSRLVCYHEILEKELCATVMDDDNYWQNRRSMYRLGESSMEFEPFGKDTVEATLRFTEKPETIVLDNDKKEKYNTMTLLPMSSTSSLSTMPCLTPSSSITDSTPPRSPDNERTFSISQTEEVELEIKPSDDDNRSIFRDDSSSIISLNFEDAQENVEFNSETNEKEQREKLQTSVPTVVIDHEYDEDDDDDDDVFVDAEDWLE</sequence>
<dbReference type="PROSITE" id="PS50003">
    <property type="entry name" value="PH_DOMAIN"/>
    <property type="match status" value="1"/>
</dbReference>
<dbReference type="CDD" id="cd00171">
    <property type="entry name" value="Sec7"/>
    <property type="match status" value="1"/>
</dbReference>
<feature type="region of interest" description="Disordered" evidence="2">
    <location>
        <begin position="1"/>
        <end position="22"/>
    </location>
</feature>
<dbReference type="InterPro" id="IPR023394">
    <property type="entry name" value="Sec7_C_sf"/>
</dbReference>
<dbReference type="SUPFAM" id="SSF50729">
    <property type="entry name" value="PH domain-like"/>
    <property type="match status" value="1"/>
</dbReference>
<keyword evidence="6" id="KW-1185">Reference proteome</keyword>
<feature type="compositionally biased region" description="Low complexity" evidence="2">
    <location>
        <begin position="863"/>
        <end position="884"/>
    </location>
</feature>
<feature type="compositionally biased region" description="Polar residues" evidence="2">
    <location>
        <begin position="132"/>
        <end position="141"/>
    </location>
</feature>
<feature type="compositionally biased region" description="Low complexity" evidence="2">
    <location>
        <begin position="52"/>
        <end position="81"/>
    </location>
</feature>
<dbReference type="SMART" id="SM00222">
    <property type="entry name" value="Sec7"/>
    <property type="match status" value="1"/>
</dbReference>
<evidence type="ECO:0000313" key="5">
    <source>
        <dbReference type="EMBL" id="GBB84793.1"/>
    </source>
</evidence>
<name>A0A2Z6Q3V7_9GLOM</name>
<dbReference type="InterPro" id="IPR001849">
    <property type="entry name" value="PH_domain"/>
</dbReference>
<dbReference type="AlphaFoldDB" id="A0A2Z6Q3V7"/>
<proteinExistence type="predicted"/>
<dbReference type="Proteomes" id="UP000247702">
    <property type="component" value="Unassembled WGS sequence"/>
</dbReference>
<keyword evidence="1" id="KW-0175">Coiled coil</keyword>
<dbReference type="InterPro" id="IPR041681">
    <property type="entry name" value="PH_9"/>
</dbReference>
<dbReference type="InterPro" id="IPR011993">
    <property type="entry name" value="PH-like_dom_sf"/>
</dbReference>
<dbReference type="InterPro" id="IPR000904">
    <property type="entry name" value="Sec7_dom"/>
</dbReference>
<feature type="region of interest" description="Disordered" evidence="2">
    <location>
        <begin position="935"/>
        <end position="983"/>
    </location>
</feature>
<dbReference type="PANTHER" id="PTHR10663:SF405">
    <property type="entry name" value="ARF GUANINE NUCLEOTIDE EXCHANGE FACTOR SYT1"/>
    <property type="match status" value="1"/>
</dbReference>
<accession>A0A2Z6Q3V7</accession>
<feature type="region of interest" description="Disordered" evidence="2">
    <location>
        <begin position="863"/>
        <end position="894"/>
    </location>
</feature>
<evidence type="ECO:0008006" key="7">
    <source>
        <dbReference type="Google" id="ProtNLM"/>
    </source>
</evidence>
<evidence type="ECO:0000259" key="3">
    <source>
        <dbReference type="PROSITE" id="PS50003"/>
    </source>
</evidence>
<dbReference type="Pfam" id="PF15410">
    <property type="entry name" value="PH_9"/>
    <property type="match status" value="1"/>
</dbReference>
<dbReference type="Gene3D" id="2.30.29.30">
    <property type="entry name" value="Pleckstrin-homology domain (PH domain)/Phosphotyrosine-binding domain (PTB)"/>
    <property type="match status" value="1"/>
</dbReference>
<feature type="region of interest" description="Disordered" evidence="2">
    <location>
        <begin position="115"/>
        <end position="141"/>
    </location>
</feature>
<dbReference type="SMART" id="SM00233">
    <property type="entry name" value="PH"/>
    <property type="match status" value="1"/>
</dbReference>
<organism evidence="5 6">
    <name type="scientific">Rhizophagus clarus</name>
    <dbReference type="NCBI Taxonomy" id="94130"/>
    <lineage>
        <taxon>Eukaryota</taxon>
        <taxon>Fungi</taxon>
        <taxon>Fungi incertae sedis</taxon>
        <taxon>Mucoromycota</taxon>
        <taxon>Glomeromycotina</taxon>
        <taxon>Glomeromycetes</taxon>
        <taxon>Glomerales</taxon>
        <taxon>Glomeraceae</taxon>
        <taxon>Rhizophagus</taxon>
    </lineage>
</organism>
<dbReference type="STRING" id="94130.A0A2Z6Q3V7"/>
<feature type="region of interest" description="Disordered" evidence="2">
    <location>
        <begin position="36"/>
        <end position="81"/>
    </location>
</feature>
<feature type="domain" description="SEC7" evidence="4">
    <location>
        <begin position="250"/>
        <end position="422"/>
    </location>
</feature>
<feature type="compositionally biased region" description="Low complexity" evidence="2">
    <location>
        <begin position="178"/>
        <end position="195"/>
    </location>
</feature>
<feature type="domain" description="PH" evidence="3">
    <location>
        <begin position="551"/>
        <end position="675"/>
    </location>
</feature>
<dbReference type="InterPro" id="IPR035999">
    <property type="entry name" value="Sec7_dom_sf"/>
</dbReference>
<dbReference type="Gene3D" id="1.10.1000.11">
    <property type="entry name" value="Arf Nucleotide-binding Site Opener,domain 2"/>
    <property type="match status" value="1"/>
</dbReference>
<feature type="region of interest" description="Disordered" evidence="2">
    <location>
        <begin position="160"/>
        <end position="224"/>
    </location>
</feature>
<reference evidence="5 6" key="1">
    <citation type="submission" date="2017-11" db="EMBL/GenBank/DDBJ databases">
        <title>The genome of Rhizophagus clarus HR1 reveals common genetic basis of auxotrophy among arbuscular mycorrhizal fungi.</title>
        <authorList>
            <person name="Kobayashi Y."/>
        </authorList>
    </citation>
    <scope>NUCLEOTIDE SEQUENCE [LARGE SCALE GENOMIC DNA]</scope>
    <source>
        <strain evidence="5 6">HR1</strain>
    </source>
</reference>
<protein>
    <recommendedName>
        <fullName evidence="7">SEC7 domain-containing protein</fullName>
    </recommendedName>
</protein>
<evidence type="ECO:0000256" key="2">
    <source>
        <dbReference type="SAM" id="MobiDB-lite"/>
    </source>
</evidence>
<feature type="coiled-coil region" evidence="1">
    <location>
        <begin position="711"/>
        <end position="738"/>
    </location>
</feature>
<dbReference type="Pfam" id="PF01369">
    <property type="entry name" value="Sec7"/>
    <property type="match status" value="1"/>
</dbReference>
<feature type="compositionally biased region" description="Polar residues" evidence="2">
    <location>
        <begin position="1"/>
        <end position="14"/>
    </location>
</feature>
<evidence type="ECO:0000313" key="6">
    <source>
        <dbReference type="Proteomes" id="UP000247702"/>
    </source>
</evidence>
<dbReference type="GO" id="GO:0032012">
    <property type="term" value="P:regulation of ARF protein signal transduction"/>
    <property type="evidence" value="ECO:0007669"/>
    <property type="project" value="InterPro"/>
</dbReference>
<evidence type="ECO:0000256" key="1">
    <source>
        <dbReference type="SAM" id="Coils"/>
    </source>
</evidence>
<dbReference type="FunFam" id="1.10.1000.11:FF:000002">
    <property type="entry name" value="Cytohesin 1"/>
    <property type="match status" value="1"/>
</dbReference>
<feature type="compositionally biased region" description="Basic and acidic residues" evidence="2">
    <location>
        <begin position="942"/>
        <end position="951"/>
    </location>
</feature>
<dbReference type="PROSITE" id="PS50190">
    <property type="entry name" value="SEC7"/>
    <property type="match status" value="1"/>
</dbReference>
<evidence type="ECO:0000259" key="4">
    <source>
        <dbReference type="PROSITE" id="PS50190"/>
    </source>
</evidence>
<comment type="caution">
    <text evidence="5">The sequence shown here is derived from an EMBL/GenBank/DDBJ whole genome shotgun (WGS) entry which is preliminary data.</text>
</comment>
<gene>
    <name evidence="5" type="ORF">RclHR1_11360007</name>
</gene>
<dbReference type="EMBL" id="BEXD01000154">
    <property type="protein sequence ID" value="GBB84793.1"/>
    <property type="molecule type" value="Genomic_DNA"/>
</dbReference>
<feature type="compositionally biased region" description="Acidic residues" evidence="2">
    <location>
        <begin position="963"/>
        <end position="983"/>
    </location>
</feature>
<dbReference type="PANTHER" id="PTHR10663">
    <property type="entry name" value="GUANYL-NUCLEOTIDE EXCHANGE FACTOR"/>
    <property type="match status" value="1"/>
</dbReference>